<organism evidence="1 2">
    <name type="scientific">Mycobacterium phage Phayonce</name>
    <dbReference type="NCBI Taxonomy" id="1647302"/>
    <lineage>
        <taxon>Viruses</taxon>
        <taxon>Duplodnaviria</taxon>
        <taxon>Heunggongvirae</taxon>
        <taxon>Uroviricota</taxon>
        <taxon>Caudoviricetes</taxon>
        <taxon>Pclasvirinae</taxon>
        <taxon>Phayoncevirus</taxon>
        <taxon>Phayoncevirus phayonce</taxon>
    </lineage>
</organism>
<sequence length="302" mass="34511">MTACQVCEGRAQLFLCLTHITQLRDTLRDLPWWLERLDEAVVGQVRLGDPGRRGTKSHELDAYSGPDGAEKLAQALRDGRFRRSAVLALGRVNPKASRLRDKARADLVVWVRYLCEQRGAKPPTSVETQELARWLGKHAHTIAGDEQAKACHNTLVDLLDRIRATVNRPEPPEFCGPCLHVFTIEERARRIEQQLDDRPECRVQLYARRGARWVRCPECGTEHEVEALQEALLAEADEYSFSISDLSDFILPKLGIEIPRRTMQHWAKIGDLVPSGFEANVARYQLAHVREVADRRRRRRNT</sequence>
<dbReference type="GeneID" id="26646499"/>
<accession>A0A0F6WDY2</accession>
<protein>
    <submittedName>
        <fullName evidence="1">Helix-turn-helix DNA binding protein</fullName>
    </submittedName>
</protein>
<gene>
    <name evidence="1" type="primary">69</name>
    <name evidence="1" type="ORF">SEA_PHAYONCE_69</name>
</gene>
<dbReference type="EMBL" id="KR080195">
    <property type="protein sequence ID" value="AKF14429.1"/>
    <property type="molecule type" value="Genomic_DNA"/>
</dbReference>
<name>A0A0F6WDY2_9CAUD</name>
<reference evidence="1 2" key="1">
    <citation type="journal article" date="2015" name="Genome Announc.">
        <title>Genome Sequence of Mycobacteriophage Phayonce.</title>
        <authorList>
            <person name="Pope W.H."/>
            <person name="Jacobetz E."/>
            <person name="Johnson C.A."/>
            <person name="Kihle B.L."/>
            <person name="Sobeski M.A."/>
            <person name="Werner M.B."/>
            <person name="Adkins N.L."/>
            <person name="Kramer Z.J."/>
            <person name="Montgomery M.T."/>
            <person name="Grubb S.R."/>
            <person name="Warner M.H."/>
            <person name="Bowman C.A."/>
            <person name="Russell D.A."/>
            <person name="Hatfull G.F."/>
        </authorList>
    </citation>
    <scope>NUCLEOTIDE SEQUENCE [LARGE SCALE GENOMIC DNA]</scope>
</reference>
<dbReference type="OrthoDB" id="5351at10239"/>
<proteinExistence type="predicted"/>
<keyword evidence="2" id="KW-1185">Reference proteome</keyword>
<dbReference type="RefSeq" id="YP_009198413.1">
    <property type="nucleotide sequence ID" value="NC_028796.1"/>
</dbReference>
<dbReference type="Proteomes" id="UP000214372">
    <property type="component" value="Segment"/>
</dbReference>
<evidence type="ECO:0000313" key="2">
    <source>
        <dbReference type="Proteomes" id="UP000214372"/>
    </source>
</evidence>
<evidence type="ECO:0000313" key="1">
    <source>
        <dbReference type="EMBL" id="AKF14429.1"/>
    </source>
</evidence>
<dbReference type="KEGG" id="vg:26646499"/>